<feature type="transmembrane region" description="Helical" evidence="4">
    <location>
        <begin position="414"/>
        <end position="431"/>
    </location>
</feature>
<keyword evidence="1 4" id="KW-0812">Transmembrane</keyword>
<protein>
    <submittedName>
        <fullName evidence="5">MFS transporter</fullName>
    </submittedName>
</protein>
<dbReference type="PANTHER" id="PTHR43596">
    <property type="entry name" value="ADP,ATP CARRIER PROTEIN"/>
    <property type="match status" value="1"/>
</dbReference>
<dbReference type="InterPro" id="IPR011701">
    <property type="entry name" value="MFS"/>
</dbReference>
<gene>
    <name evidence="5" type="ORF">GCM10023156_42860</name>
</gene>
<comment type="caution">
    <text evidence="5">The sequence shown here is derived from an EMBL/GenBank/DDBJ whole genome shotgun (WGS) entry which is preliminary data.</text>
</comment>
<evidence type="ECO:0000256" key="2">
    <source>
        <dbReference type="ARBA" id="ARBA00022989"/>
    </source>
</evidence>
<name>A0ABP8N718_9BACT</name>
<feature type="transmembrane region" description="Helical" evidence="4">
    <location>
        <begin position="316"/>
        <end position="336"/>
    </location>
</feature>
<dbReference type="Proteomes" id="UP001500840">
    <property type="component" value="Unassembled WGS sequence"/>
</dbReference>
<dbReference type="Gene3D" id="1.20.1250.20">
    <property type="entry name" value="MFS general substrate transporter like domains"/>
    <property type="match status" value="1"/>
</dbReference>
<evidence type="ECO:0000256" key="1">
    <source>
        <dbReference type="ARBA" id="ARBA00022692"/>
    </source>
</evidence>
<reference evidence="6" key="1">
    <citation type="journal article" date="2019" name="Int. J. Syst. Evol. Microbiol.">
        <title>The Global Catalogue of Microorganisms (GCM) 10K type strain sequencing project: providing services to taxonomists for standard genome sequencing and annotation.</title>
        <authorList>
            <consortium name="The Broad Institute Genomics Platform"/>
            <consortium name="The Broad Institute Genome Sequencing Center for Infectious Disease"/>
            <person name="Wu L."/>
            <person name="Ma J."/>
        </authorList>
    </citation>
    <scope>NUCLEOTIDE SEQUENCE [LARGE SCALE GENOMIC DNA]</scope>
    <source>
        <strain evidence="6">JCM 17759</strain>
    </source>
</reference>
<dbReference type="InterPro" id="IPR036259">
    <property type="entry name" value="MFS_trans_sf"/>
</dbReference>
<keyword evidence="2 4" id="KW-1133">Transmembrane helix</keyword>
<dbReference type="PANTHER" id="PTHR43596:SF1">
    <property type="entry name" value="ADP,ATP CARRIER PROTEIN"/>
    <property type="match status" value="1"/>
</dbReference>
<feature type="transmembrane region" description="Helical" evidence="4">
    <location>
        <begin position="92"/>
        <end position="112"/>
    </location>
</feature>
<evidence type="ECO:0000313" key="5">
    <source>
        <dbReference type="EMBL" id="GAA4461019.1"/>
    </source>
</evidence>
<sequence length="440" mass="48886">MNRPPDTTREHDALIGRWWTRVEAHEIKCVVWAFAWFFFILLSYFTIRPIRETMGIEGGTEKLPHLFLITFLAMLLALPVYSGVVARLPRRWLVRVVYHFFAGCLLLFWSLLQVESDVVHIWTARIIFIWINVFALFATSVFWSVLADLFRSNQAKRLFGLIAAGGTLGAITGSFLTSLLATRLSTDSLLLIPAVLLELGLACAWRLELNSHQLVDPEEAKTPGMNHSRSASSTGGGLWTGITQVLSSGYLASICLFLFLIQAFATQLYLQQADIVNLAIESREARTAFFAKIDLGTQLMTLLLQTTVAGTILRRLGISVALSVLPLIYLCGFAALASVPTLSVLMVIMICTRAGAYGITVPSREVLFTVVSREQKYKSKSFIDTVVLRGGDALSSQLFGALQKFGASLTAMNWYAVPLTAVWLVIAWRLGRSQERRAKQ</sequence>
<proteinExistence type="predicted"/>
<evidence type="ECO:0000256" key="4">
    <source>
        <dbReference type="SAM" id="Phobius"/>
    </source>
</evidence>
<evidence type="ECO:0000256" key="3">
    <source>
        <dbReference type="ARBA" id="ARBA00023136"/>
    </source>
</evidence>
<feature type="transmembrane region" description="Helical" evidence="4">
    <location>
        <begin position="29"/>
        <end position="47"/>
    </location>
</feature>
<dbReference type="SUPFAM" id="SSF103473">
    <property type="entry name" value="MFS general substrate transporter"/>
    <property type="match status" value="1"/>
</dbReference>
<feature type="transmembrane region" description="Helical" evidence="4">
    <location>
        <begin position="67"/>
        <end position="85"/>
    </location>
</feature>
<evidence type="ECO:0000313" key="6">
    <source>
        <dbReference type="Proteomes" id="UP001500840"/>
    </source>
</evidence>
<feature type="transmembrane region" description="Helical" evidence="4">
    <location>
        <begin position="158"/>
        <end position="182"/>
    </location>
</feature>
<accession>A0ABP8N718</accession>
<keyword evidence="3 4" id="KW-0472">Membrane</keyword>
<feature type="transmembrane region" description="Helical" evidence="4">
    <location>
        <begin position="124"/>
        <end position="146"/>
    </location>
</feature>
<dbReference type="Pfam" id="PF07690">
    <property type="entry name" value="MFS_1"/>
    <property type="match status" value="1"/>
</dbReference>
<feature type="transmembrane region" description="Helical" evidence="4">
    <location>
        <begin position="250"/>
        <end position="269"/>
    </location>
</feature>
<keyword evidence="6" id="KW-1185">Reference proteome</keyword>
<dbReference type="RefSeq" id="WP_345325359.1">
    <property type="nucleotide sequence ID" value="NZ_BAABGA010000054.1"/>
</dbReference>
<organism evidence="5 6">
    <name type="scientific">Novipirellula rosea</name>
    <dbReference type="NCBI Taxonomy" id="1031540"/>
    <lineage>
        <taxon>Bacteria</taxon>
        <taxon>Pseudomonadati</taxon>
        <taxon>Planctomycetota</taxon>
        <taxon>Planctomycetia</taxon>
        <taxon>Pirellulales</taxon>
        <taxon>Pirellulaceae</taxon>
        <taxon>Novipirellula</taxon>
    </lineage>
</organism>
<dbReference type="EMBL" id="BAABGA010000054">
    <property type="protein sequence ID" value="GAA4461019.1"/>
    <property type="molecule type" value="Genomic_DNA"/>
</dbReference>